<dbReference type="EMBL" id="BART01034818">
    <property type="protein sequence ID" value="GAH08024.1"/>
    <property type="molecule type" value="Genomic_DNA"/>
</dbReference>
<organism evidence="2">
    <name type="scientific">marine sediment metagenome</name>
    <dbReference type="NCBI Taxonomy" id="412755"/>
    <lineage>
        <taxon>unclassified sequences</taxon>
        <taxon>metagenomes</taxon>
        <taxon>ecological metagenomes</taxon>
    </lineage>
</organism>
<dbReference type="Gene3D" id="3.40.1380.20">
    <property type="entry name" value="Pyruvate kinase, C-terminal domain"/>
    <property type="match status" value="1"/>
</dbReference>
<feature type="non-terminal residue" evidence="2">
    <location>
        <position position="1"/>
    </location>
</feature>
<feature type="region of interest" description="Disordered" evidence="1">
    <location>
        <begin position="94"/>
        <end position="119"/>
    </location>
</feature>
<reference evidence="2" key="1">
    <citation type="journal article" date="2014" name="Front. Microbiol.">
        <title>High frequency of phylogenetically diverse reductive dehalogenase-homologous genes in deep subseafloor sedimentary metagenomes.</title>
        <authorList>
            <person name="Kawai M."/>
            <person name="Futagami T."/>
            <person name="Toyoda A."/>
            <person name="Takaki Y."/>
            <person name="Nishi S."/>
            <person name="Hori S."/>
            <person name="Arai W."/>
            <person name="Tsubouchi T."/>
            <person name="Morono Y."/>
            <person name="Uchiyama I."/>
            <person name="Ito T."/>
            <person name="Fujiyama A."/>
            <person name="Inagaki F."/>
            <person name="Takami H."/>
        </authorList>
    </citation>
    <scope>NUCLEOTIDE SEQUENCE</scope>
    <source>
        <strain evidence="2">Expedition CK06-06</strain>
    </source>
</reference>
<dbReference type="AlphaFoldDB" id="X1DSU2"/>
<dbReference type="InterPro" id="IPR036918">
    <property type="entry name" value="Pyrv_Knase_C_sf"/>
</dbReference>
<evidence type="ECO:0008006" key="3">
    <source>
        <dbReference type="Google" id="ProtNLM"/>
    </source>
</evidence>
<protein>
    <recommendedName>
        <fullName evidence="3">Pyruvate kinase C-terminal domain-containing protein</fullName>
    </recommendedName>
</protein>
<accession>X1DSU2</accession>
<gene>
    <name evidence="2" type="ORF">S01H4_59389</name>
</gene>
<dbReference type="SUPFAM" id="SSF52935">
    <property type="entry name" value="PK C-terminal domain-like"/>
    <property type="match status" value="1"/>
</dbReference>
<name>X1DSU2_9ZZZZ</name>
<evidence type="ECO:0000313" key="2">
    <source>
        <dbReference type="EMBL" id="GAH08024.1"/>
    </source>
</evidence>
<evidence type="ECO:0000256" key="1">
    <source>
        <dbReference type="SAM" id="MobiDB-lite"/>
    </source>
</evidence>
<sequence>HFGTMLFHTDGFYGMTTPSVMATLLRTLCQGMKVCVEIILMATDGGCVAAGEKVIAVTGTGRGADTAVVAITAPSTKLSELHITEIICKPLETKSWPAGTRPPRPPAEIVRPDPGSQRV</sequence>
<comment type="caution">
    <text evidence="2">The sequence shown here is derived from an EMBL/GenBank/DDBJ whole genome shotgun (WGS) entry which is preliminary data.</text>
</comment>
<proteinExistence type="predicted"/>